<dbReference type="EMBL" id="JACXZA010000005">
    <property type="protein sequence ID" value="MBD3921196.1"/>
    <property type="molecule type" value="Genomic_DNA"/>
</dbReference>
<dbReference type="InterPro" id="IPR015797">
    <property type="entry name" value="NUDIX_hydrolase-like_dom_sf"/>
</dbReference>
<organism evidence="2 3">
    <name type="scientific">Paenibacillus terricola</name>
    <dbReference type="NCBI Taxonomy" id="2763503"/>
    <lineage>
        <taxon>Bacteria</taxon>
        <taxon>Bacillati</taxon>
        <taxon>Bacillota</taxon>
        <taxon>Bacilli</taxon>
        <taxon>Bacillales</taxon>
        <taxon>Paenibacillaceae</taxon>
        <taxon>Paenibacillus</taxon>
    </lineage>
</organism>
<dbReference type="CDD" id="cd04692">
    <property type="entry name" value="NUDIX_Hydrolase"/>
    <property type="match status" value="1"/>
</dbReference>
<keyword evidence="3" id="KW-1185">Reference proteome</keyword>
<comment type="caution">
    <text evidence="2">The sequence shown here is derived from an EMBL/GenBank/DDBJ whole genome shotgun (WGS) entry which is preliminary data.</text>
</comment>
<name>A0ABR8N0Y6_9BACL</name>
<protein>
    <submittedName>
        <fullName evidence="2">NUDIX domain-containing protein</fullName>
    </submittedName>
</protein>
<sequence length="213" mass="23760">MKAELFDIFDEAMNLIGQAARSEAHAKGYWHQTFHCWLTRREGDRRLVLFQLRTANKDTNPSCYDITAAGHLAAGETVAQAVRELEEELGVAVPFEQLVPLLRWQEEDEGVANGVSYIDREFSHVFGLVWDEPLATMRLQADEVAGLYEAELTDMIALFEGQIETVVASGIALQQSGSGNVNVASQAVVRASQFVPRDLSYYIQVLRALEKLT</sequence>
<feature type="domain" description="Nudix hydrolase" evidence="1">
    <location>
        <begin position="29"/>
        <end position="172"/>
    </location>
</feature>
<dbReference type="PROSITE" id="PS51462">
    <property type="entry name" value="NUDIX"/>
    <property type="match status" value="1"/>
</dbReference>
<dbReference type="Gene3D" id="3.90.79.10">
    <property type="entry name" value="Nucleoside Triphosphate Pyrophosphohydrolase"/>
    <property type="match status" value="1"/>
</dbReference>
<evidence type="ECO:0000313" key="2">
    <source>
        <dbReference type="EMBL" id="MBD3921196.1"/>
    </source>
</evidence>
<accession>A0ABR8N0Y6</accession>
<dbReference type="PANTHER" id="PTHR10885">
    <property type="entry name" value="ISOPENTENYL-DIPHOSPHATE DELTA-ISOMERASE"/>
    <property type="match status" value="1"/>
</dbReference>
<gene>
    <name evidence="2" type="ORF">H8B09_20680</name>
</gene>
<evidence type="ECO:0000259" key="1">
    <source>
        <dbReference type="PROSITE" id="PS51462"/>
    </source>
</evidence>
<reference evidence="2 3" key="1">
    <citation type="submission" date="2020-09" db="EMBL/GenBank/DDBJ databases">
        <title>Paenibacillus sp. strain PR3 16S rRNA gene Genome sequencing and assembly.</title>
        <authorList>
            <person name="Kim J."/>
        </authorList>
    </citation>
    <scope>NUCLEOTIDE SEQUENCE [LARGE SCALE GENOMIC DNA]</scope>
    <source>
        <strain evidence="2 3">PR3</strain>
    </source>
</reference>
<dbReference type="Pfam" id="PF00293">
    <property type="entry name" value="NUDIX"/>
    <property type="match status" value="1"/>
</dbReference>
<dbReference type="RefSeq" id="WP_191205472.1">
    <property type="nucleotide sequence ID" value="NZ_JACXZA010000005.1"/>
</dbReference>
<dbReference type="PANTHER" id="PTHR10885:SF0">
    <property type="entry name" value="ISOPENTENYL-DIPHOSPHATE DELTA-ISOMERASE"/>
    <property type="match status" value="1"/>
</dbReference>
<dbReference type="InterPro" id="IPR000086">
    <property type="entry name" value="NUDIX_hydrolase_dom"/>
</dbReference>
<dbReference type="SUPFAM" id="SSF55811">
    <property type="entry name" value="Nudix"/>
    <property type="match status" value="1"/>
</dbReference>
<dbReference type="Proteomes" id="UP000609346">
    <property type="component" value="Unassembled WGS sequence"/>
</dbReference>
<evidence type="ECO:0000313" key="3">
    <source>
        <dbReference type="Proteomes" id="UP000609346"/>
    </source>
</evidence>
<proteinExistence type="predicted"/>